<keyword evidence="2" id="KW-1185">Reference proteome</keyword>
<evidence type="ECO:0000313" key="2">
    <source>
        <dbReference type="Proteomes" id="UP000000268"/>
    </source>
</evidence>
<protein>
    <submittedName>
        <fullName evidence="1">Uncharacterized protein</fullName>
    </submittedName>
</protein>
<dbReference type="KEGG" id="amr:AM1_0710"/>
<accession>B0CEC2</accession>
<evidence type="ECO:0000313" key="1">
    <source>
        <dbReference type="EMBL" id="ABW25756.1"/>
    </source>
</evidence>
<name>B0CEC2_ACAM1</name>
<dbReference type="EMBL" id="CP000828">
    <property type="protein sequence ID" value="ABW25756.1"/>
    <property type="molecule type" value="Genomic_DNA"/>
</dbReference>
<dbReference type="STRING" id="329726.AM1_0710"/>
<dbReference type="HOGENOM" id="CLU_2713076_0_0_3"/>
<dbReference type="AlphaFoldDB" id="B0CEC2"/>
<sequence>MFPQPIHYSSRIRNLQRFLVLPQLSVRLLWFPILKHWLSEEFKTGHGNRAYRRARLKRTIDGYVVMAVDRTQ</sequence>
<proteinExistence type="predicted"/>
<reference evidence="1 2" key="1">
    <citation type="journal article" date="2008" name="Proc. Natl. Acad. Sci. U.S.A.">
        <title>Niche adaptation and genome expansion in the chlorophyll d-producing cyanobacterium Acaryochloris marina.</title>
        <authorList>
            <person name="Swingley W.D."/>
            <person name="Chen M."/>
            <person name="Cheung P.C."/>
            <person name="Conrad A.L."/>
            <person name="Dejesa L.C."/>
            <person name="Hao J."/>
            <person name="Honchak B.M."/>
            <person name="Karbach L.E."/>
            <person name="Kurdoglu A."/>
            <person name="Lahiri S."/>
            <person name="Mastrian S.D."/>
            <person name="Miyashita H."/>
            <person name="Page L."/>
            <person name="Ramakrishna P."/>
            <person name="Satoh S."/>
            <person name="Sattley W.M."/>
            <person name="Shimada Y."/>
            <person name="Taylor H.L."/>
            <person name="Tomo T."/>
            <person name="Tsuchiya T."/>
            <person name="Wang Z.T."/>
            <person name="Raymond J."/>
            <person name="Mimuro M."/>
            <person name="Blankenship R.E."/>
            <person name="Touchman J.W."/>
        </authorList>
    </citation>
    <scope>NUCLEOTIDE SEQUENCE [LARGE SCALE GENOMIC DNA]</scope>
    <source>
        <strain evidence="2">MBIC 11017</strain>
    </source>
</reference>
<organism evidence="1 2">
    <name type="scientific">Acaryochloris marina (strain MBIC 11017)</name>
    <dbReference type="NCBI Taxonomy" id="329726"/>
    <lineage>
        <taxon>Bacteria</taxon>
        <taxon>Bacillati</taxon>
        <taxon>Cyanobacteriota</taxon>
        <taxon>Cyanophyceae</taxon>
        <taxon>Acaryochloridales</taxon>
        <taxon>Acaryochloridaceae</taxon>
        <taxon>Acaryochloris</taxon>
    </lineage>
</organism>
<gene>
    <name evidence="1" type="ordered locus">AM1_0710</name>
</gene>
<dbReference type="Proteomes" id="UP000000268">
    <property type="component" value="Chromosome"/>
</dbReference>